<accession>A0A0A9WZY1</accession>
<proteinExistence type="predicted"/>
<reference evidence="1" key="2">
    <citation type="submission" date="2014-07" db="EMBL/GenBank/DDBJ databases">
        <authorList>
            <person name="Hull J."/>
        </authorList>
    </citation>
    <scope>NUCLEOTIDE SEQUENCE</scope>
</reference>
<dbReference type="Gene3D" id="1.25.40.10">
    <property type="entry name" value="Tetratricopeptide repeat domain"/>
    <property type="match status" value="1"/>
</dbReference>
<sequence length="230" mass="26652">MWGKKVDESEVLSIVQVIDSVLEHDIKPWMRVRYQFDKLQALNEMCKNDKHGMSAQERTRMRQTCTELVEELVHTTNKPNILAYCAQYISGNFRKIQQAVQLVEMALETKPDDVYINAKACNIYKKAGELEKALECAEKAASTNGYGSVWQIVELRLALNHKFDYEEYFCDIIKKFSEDAHVKCTHKNAALFYVAQGDFKHALEHFKALLDVCDPDDYILGELYWGVWNQ</sequence>
<protein>
    <submittedName>
        <fullName evidence="1">Uncharacterized protein</fullName>
    </submittedName>
</protein>
<dbReference type="EMBL" id="GBHO01031541">
    <property type="protein sequence ID" value="JAG12063.1"/>
    <property type="molecule type" value="Transcribed_RNA"/>
</dbReference>
<dbReference type="SUPFAM" id="SSF48452">
    <property type="entry name" value="TPR-like"/>
    <property type="match status" value="1"/>
</dbReference>
<dbReference type="InterPro" id="IPR011990">
    <property type="entry name" value="TPR-like_helical_dom_sf"/>
</dbReference>
<organism evidence="1">
    <name type="scientific">Lygus hesperus</name>
    <name type="common">Western plant bug</name>
    <dbReference type="NCBI Taxonomy" id="30085"/>
    <lineage>
        <taxon>Eukaryota</taxon>
        <taxon>Metazoa</taxon>
        <taxon>Ecdysozoa</taxon>
        <taxon>Arthropoda</taxon>
        <taxon>Hexapoda</taxon>
        <taxon>Insecta</taxon>
        <taxon>Pterygota</taxon>
        <taxon>Neoptera</taxon>
        <taxon>Paraneoptera</taxon>
        <taxon>Hemiptera</taxon>
        <taxon>Heteroptera</taxon>
        <taxon>Panheteroptera</taxon>
        <taxon>Cimicomorpha</taxon>
        <taxon>Miridae</taxon>
        <taxon>Mirini</taxon>
        <taxon>Lygus</taxon>
    </lineage>
</organism>
<name>A0A0A9WZY1_LYGHE</name>
<gene>
    <name evidence="1" type="ORF">CM83_87564</name>
</gene>
<reference evidence="1" key="1">
    <citation type="journal article" date="2014" name="PLoS ONE">
        <title>Transcriptome-Based Identification of ABC Transporters in the Western Tarnished Plant Bug Lygus hesperus.</title>
        <authorList>
            <person name="Hull J.J."/>
            <person name="Chaney K."/>
            <person name="Geib S.M."/>
            <person name="Fabrick J.A."/>
            <person name="Brent C.S."/>
            <person name="Walsh D."/>
            <person name="Lavine L.C."/>
        </authorList>
    </citation>
    <scope>NUCLEOTIDE SEQUENCE</scope>
</reference>
<evidence type="ECO:0000313" key="1">
    <source>
        <dbReference type="EMBL" id="JAG12063.1"/>
    </source>
</evidence>
<dbReference type="AlphaFoldDB" id="A0A0A9WZY1"/>